<keyword evidence="1" id="KW-0004">4Fe-4S</keyword>
<name>A0A0S7YE45_UNCT6</name>
<dbReference type="PROSITE" id="PS00198">
    <property type="entry name" value="4FE4S_FER_1"/>
    <property type="match status" value="1"/>
</dbReference>
<dbReference type="PANTHER" id="PTHR24960:SF79">
    <property type="entry name" value="PHOTOSYSTEM I IRON-SULFUR CENTER"/>
    <property type="match status" value="1"/>
</dbReference>
<evidence type="ECO:0000256" key="2">
    <source>
        <dbReference type="ARBA" id="ARBA00022723"/>
    </source>
</evidence>
<dbReference type="PROSITE" id="PS51379">
    <property type="entry name" value="4FE4S_FER_2"/>
    <property type="match status" value="2"/>
</dbReference>
<reference evidence="6 7" key="1">
    <citation type="journal article" date="2015" name="Microbiome">
        <title>Genomic resolution of linkages in carbon, nitrogen, and sulfur cycling among widespread estuary sediment bacteria.</title>
        <authorList>
            <person name="Baker B.J."/>
            <person name="Lazar C.S."/>
            <person name="Teske A.P."/>
            <person name="Dick G.J."/>
        </authorList>
    </citation>
    <scope>NUCLEOTIDE SEQUENCE [LARGE SCALE GENOMIC DNA]</scope>
    <source>
        <strain evidence="6">DG_78</strain>
    </source>
</reference>
<dbReference type="GO" id="GO:0051539">
    <property type="term" value="F:4 iron, 4 sulfur cluster binding"/>
    <property type="evidence" value="ECO:0007669"/>
    <property type="project" value="UniProtKB-KW"/>
</dbReference>
<dbReference type="Gene3D" id="3.30.70.20">
    <property type="match status" value="1"/>
</dbReference>
<feature type="domain" description="4Fe-4S ferredoxin-type" evidence="5">
    <location>
        <begin position="294"/>
        <end position="318"/>
    </location>
</feature>
<keyword evidence="4" id="KW-0411">Iron-sulfur</keyword>
<dbReference type="GO" id="GO:0046872">
    <property type="term" value="F:metal ion binding"/>
    <property type="evidence" value="ECO:0007669"/>
    <property type="project" value="UniProtKB-KW"/>
</dbReference>
<protein>
    <recommendedName>
        <fullName evidence="5">4Fe-4S ferredoxin-type domain-containing protein</fullName>
    </recommendedName>
</protein>
<feature type="domain" description="4Fe-4S ferredoxin-type" evidence="5">
    <location>
        <begin position="319"/>
        <end position="348"/>
    </location>
</feature>
<keyword evidence="3" id="KW-0408">Iron</keyword>
<organism evidence="6 7">
    <name type="scientific">candidate division TA06 bacterium DG_78</name>
    <dbReference type="NCBI Taxonomy" id="1703772"/>
    <lineage>
        <taxon>Bacteria</taxon>
        <taxon>Bacteria division TA06</taxon>
    </lineage>
</organism>
<evidence type="ECO:0000313" key="7">
    <source>
        <dbReference type="Proteomes" id="UP000051012"/>
    </source>
</evidence>
<dbReference type="AlphaFoldDB" id="A0A0S7YE45"/>
<evidence type="ECO:0000256" key="4">
    <source>
        <dbReference type="ARBA" id="ARBA00023014"/>
    </source>
</evidence>
<dbReference type="InterPro" id="IPR017896">
    <property type="entry name" value="4Fe4S_Fe-S-bd"/>
</dbReference>
<dbReference type="InterPro" id="IPR017900">
    <property type="entry name" value="4Fe4S_Fe_S_CS"/>
</dbReference>
<evidence type="ECO:0000256" key="1">
    <source>
        <dbReference type="ARBA" id="ARBA00022485"/>
    </source>
</evidence>
<dbReference type="EMBL" id="LJNI01000044">
    <property type="protein sequence ID" value="KPJ73047.1"/>
    <property type="molecule type" value="Genomic_DNA"/>
</dbReference>
<dbReference type="Proteomes" id="UP000051012">
    <property type="component" value="Unassembled WGS sequence"/>
</dbReference>
<proteinExistence type="predicted"/>
<gene>
    <name evidence="6" type="ORF">AMJ52_04405</name>
</gene>
<accession>A0A0S7YE45</accession>
<dbReference type="InterPro" id="IPR007160">
    <property type="entry name" value="DUF362"/>
</dbReference>
<evidence type="ECO:0000256" key="3">
    <source>
        <dbReference type="ARBA" id="ARBA00023004"/>
    </source>
</evidence>
<dbReference type="Pfam" id="PF04015">
    <property type="entry name" value="DUF362"/>
    <property type="match status" value="1"/>
</dbReference>
<dbReference type="PANTHER" id="PTHR24960">
    <property type="entry name" value="PHOTOSYSTEM I IRON-SULFUR CENTER-RELATED"/>
    <property type="match status" value="1"/>
</dbReference>
<comment type="caution">
    <text evidence="6">The sequence shown here is derived from an EMBL/GenBank/DDBJ whole genome shotgun (WGS) entry which is preliminary data.</text>
</comment>
<dbReference type="InterPro" id="IPR050157">
    <property type="entry name" value="PSI_iron-sulfur_center"/>
</dbReference>
<dbReference type="Pfam" id="PF00037">
    <property type="entry name" value="Fer4"/>
    <property type="match status" value="2"/>
</dbReference>
<dbReference type="SUPFAM" id="SSF54862">
    <property type="entry name" value="4Fe-4S ferredoxins"/>
    <property type="match status" value="1"/>
</dbReference>
<keyword evidence="2" id="KW-0479">Metal-binding</keyword>
<evidence type="ECO:0000259" key="5">
    <source>
        <dbReference type="PROSITE" id="PS51379"/>
    </source>
</evidence>
<sequence length="349" mass="39260">MKKTRVYIKESDNLRASIATLFHDIGLEKVSGKKVFVKPNMLRTAQPDENVVTHPEIISETVSFLMEAGADVIVGDNPAPNKRCNELVVAEQCGFLEAAHGCFRNIGRYPRKVKRLGNILKEIYVSREIMDCDVLVSLPKFKSHQLTTMSIAIKNQFGIIPGGLKPYIHALFPKISDFSRVLLEIYNIRPPDLTIVDCINIIDATGKRFTPKKIIGGTNGHAIDYTCALMAGINPYRIPTLAIAKDENLFDPMAIEYHGEIEKIKGYSVPFGFPLRNSIVEFVARILYRIWLSGAPVIDSSLCSRCMSCENVCPKRAIRNQIIDYRKCIKCYCCLEVCPNQAIKTKFRL</sequence>
<evidence type="ECO:0000313" key="6">
    <source>
        <dbReference type="EMBL" id="KPJ73047.1"/>
    </source>
</evidence>